<sequence>MAMKYSTSVKISDFTRCELLSNTVDKGSVVSLHLPGDGPQQPVWIQKSSIENHRTVPFECETLGPASLVYRTANPGVVVHILCPPVCLASRKFRLFTHRLCRTSPFRVREPLISLRFDTLETGIVNWISMGQMHKDIRYLANEDRTVGVASRRTFDHHLRVAAEWLKPQFQYAYIGIEGVSLRRALAYLLAEVTQLVANISILNSQLGPLPSAVERPSVNKDSPQFVSERTGQSKWLTPCITTTVIDTHNHPGDMRRRVMEGDLGDRPGYDLNLAHSICKVQIATLLHASGCDLSEGVIIELEELD</sequence>
<gene>
    <name evidence="1" type="ORF">M404DRAFT_29636</name>
</gene>
<name>A0A0C3NY30_PISTI</name>
<dbReference type="InParanoid" id="A0A0C3NY30"/>
<dbReference type="HOGENOM" id="CLU_909493_0_0_1"/>
<evidence type="ECO:0000313" key="2">
    <source>
        <dbReference type="Proteomes" id="UP000054217"/>
    </source>
</evidence>
<reference evidence="1 2" key="1">
    <citation type="submission" date="2014-04" db="EMBL/GenBank/DDBJ databases">
        <authorList>
            <consortium name="DOE Joint Genome Institute"/>
            <person name="Kuo A."/>
            <person name="Kohler A."/>
            <person name="Costa M.D."/>
            <person name="Nagy L.G."/>
            <person name="Floudas D."/>
            <person name="Copeland A."/>
            <person name="Barry K.W."/>
            <person name="Cichocki N."/>
            <person name="Veneault-Fourrey C."/>
            <person name="LaButti K."/>
            <person name="Lindquist E.A."/>
            <person name="Lipzen A."/>
            <person name="Lundell T."/>
            <person name="Morin E."/>
            <person name="Murat C."/>
            <person name="Sun H."/>
            <person name="Tunlid A."/>
            <person name="Henrissat B."/>
            <person name="Grigoriev I.V."/>
            <person name="Hibbett D.S."/>
            <person name="Martin F."/>
            <person name="Nordberg H.P."/>
            <person name="Cantor M.N."/>
            <person name="Hua S.X."/>
        </authorList>
    </citation>
    <scope>NUCLEOTIDE SEQUENCE [LARGE SCALE GENOMIC DNA]</scope>
    <source>
        <strain evidence="1 2">Marx 270</strain>
    </source>
</reference>
<dbReference type="EMBL" id="KN831997">
    <property type="protein sequence ID" value="KIO00236.1"/>
    <property type="molecule type" value="Genomic_DNA"/>
</dbReference>
<organism evidence="1 2">
    <name type="scientific">Pisolithus tinctorius Marx 270</name>
    <dbReference type="NCBI Taxonomy" id="870435"/>
    <lineage>
        <taxon>Eukaryota</taxon>
        <taxon>Fungi</taxon>
        <taxon>Dikarya</taxon>
        <taxon>Basidiomycota</taxon>
        <taxon>Agaricomycotina</taxon>
        <taxon>Agaricomycetes</taxon>
        <taxon>Agaricomycetidae</taxon>
        <taxon>Boletales</taxon>
        <taxon>Sclerodermatineae</taxon>
        <taxon>Pisolithaceae</taxon>
        <taxon>Pisolithus</taxon>
    </lineage>
</organism>
<dbReference type="Proteomes" id="UP000054217">
    <property type="component" value="Unassembled WGS sequence"/>
</dbReference>
<proteinExistence type="predicted"/>
<dbReference type="OrthoDB" id="10522407at2759"/>
<evidence type="ECO:0000313" key="1">
    <source>
        <dbReference type="EMBL" id="KIO00236.1"/>
    </source>
</evidence>
<accession>A0A0C3NY30</accession>
<protein>
    <submittedName>
        <fullName evidence="1">Uncharacterized protein</fullName>
    </submittedName>
</protein>
<reference evidence="2" key="2">
    <citation type="submission" date="2015-01" db="EMBL/GenBank/DDBJ databases">
        <title>Evolutionary Origins and Diversification of the Mycorrhizal Mutualists.</title>
        <authorList>
            <consortium name="DOE Joint Genome Institute"/>
            <consortium name="Mycorrhizal Genomics Consortium"/>
            <person name="Kohler A."/>
            <person name="Kuo A."/>
            <person name="Nagy L.G."/>
            <person name="Floudas D."/>
            <person name="Copeland A."/>
            <person name="Barry K.W."/>
            <person name="Cichocki N."/>
            <person name="Veneault-Fourrey C."/>
            <person name="LaButti K."/>
            <person name="Lindquist E.A."/>
            <person name="Lipzen A."/>
            <person name="Lundell T."/>
            <person name="Morin E."/>
            <person name="Murat C."/>
            <person name="Riley R."/>
            <person name="Ohm R."/>
            <person name="Sun H."/>
            <person name="Tunlid A."/>
            <person name="Henrissat B."/>
            <person name="Grigoriev I.V."/>
            <person name="Hibbett D.S."/>
            <person name="Martin F."/>
        </authorList>
    </citation>
    <scope>NUCLEOTIDE SEQUENCE [LARGE SCALE GENOMIC DNA]</scope>
    <source>
        <strain evidence="2">Marx 270</strain>
    </source>
</reference>
<keyword evidence="2" id="KW-1185">Reference proteome</keyword>
<dbReference type="STRING" id="870435.A0A0C3NY30"/>
<dbReference type="AlphaFoldDB" id="A0A0C3NY30"/>